<reference evidence="2" key="2">
    <citation type="journal article" date="2022" name="Hortic Res">
        <title>The genome of Dioscorea zingiberensis sheds light on the biosynthesis, origin and evolution of the medicinally important diosgenin saponins.</title>
        <authorList>
            <person name="Li Y."/>
            <person name="Tan C."/>
            <person name="Li Z."/>
            <person name="Guo J."/>
            <person name="Li S."/>
            <person name="Chen X."/>
            <person name="Wang C."/>
            <person name="Dai X."/>
            <person name="Yang H."/>
            <person name="Song W."/>
            <person name="Hou L."/>
            <person name="Xu J."/>
            <person name="Tong Z."/>
            <person name="Xu A."/>
            <person name="Yuan X."/>
            <person name="Wang W."/>
            <person name="Yang Q."/>
            <person name="Chen L."/>
            <person name="Sun Z."/>
            <person name="Wang K."/>
            <person name="Pan B."/>
            <person name="Chen J."/>
            <person name="Bao Y."/>
            <person name="Liu F."/>
            <person name="Qi X."/>
            <person name="Gang D.R."/>
            <person name="Wen J."/>
            <person name="Li J."/>
        </authorList>
    </citation>
    <scope>NUCLEOTIDE SEQUENCE</scope>
    <source>
        <strain evidence="2">Dzin_1.0</strain>
    </source>
</reference>
<organism evidence="2 3">
    <name type="scientific">Dioscorea zingiberensis</name>
    <dbReference type="NCBI Taxonomy" id="325984"/>
    <lineage>
        <taxon>Eukaryota</taxon>
        <taxon>Viridiplantae</taxon>
        <taxon>Streptophyta</taxon>
        <taxon>Embryophyta</taxon>
        <taxon>Tracheophyta</taxon>
        <taxon>Spermatophyta</taxon>
        <taxon>Magnoliopsida</taxon>
        <taxon>Liliopsida</taxon>
        <taxon>Dioscoreales</taxon>
        <taxon>Dioscoreaceae</taxon>
        <taxon>Dioscorea</taxon>
    </lineage>
</organism>
<dbReference type="EMBL" id="JAGGNH010000003">
    <property type="protein sequence ID" value="KAJ0977870.1"/>
    <property type="molecule type" value="Genomic_DNA"/>
</dbReference>
<dbReference type="PANTHER" id="PTHR46119:SF11">
    <property type="entry name" value="HEAVY METAL TRANSPORT_DETOXIFICATION SUPERFAMILY PROTEIN"/>
    <property type="match status" value="1"/>
</dbReference>
<sequence>MEDEESERMALIKVHQDQKLKLGDANNGCKTLAFHLEPKTVVLRVSMHCNGCAKKVEKHISKMEGVASFEVDLQSKKVVVVGDINPFEVLDSVSKRPGDQKSIPRAAWEDDEALEKKTPISYPLQHQYPPTLLEVLLEELGEEETHYVLLSLDCEMLRGKEEMGRRKEARQSVLAGEGKLAGLEGCTKGGTGKRSRVVEGAAGANRSRPGRTGTKIAWQPFDVATGQSRGVIKDSRQSTSKTLPHLHDLWNGCVIVGFERFVG</sequence>
<dbReference type="CDD" id="cd00371">
    <property type="entry name" value="HMA"/>
    <property type="match status" value="1"/>
</dbReference>
<dbReference type="Gene3D" id="3.30.70.100">
    <property type="match status" value="1"/>
</dbReference>
<dbReference type="Proteomes" id="UP001085076">
    <property type="component" value="Miscellaneous, Linkage group lg03"/>
</dbReference>
<dbReference type="InterPro" id="IPR006121">
    <property type="entry name" value="HMA_dom"/>
</dbReference>
<dbReference type="Pfam" id="PF00403">
    <property type="entry name" value="HMA"/>
    <property type="match status" value="1"/>
</dbReference>
<dbReference type="InterPro" id="IPR044526">
    <property type="entry name" value="NAKR1-3"/>
</dbReference>
<dbReference type="AlphaFoldDB" id="A0A9D5CQD8"/>
<dbReference type="GO" id="GO:0046872">
    <property type="term" value="F:metal ion binding"/>
    <property type="evidence" value="ECO:0007669"/>
    <property type="project" value="InterPro"/>
</dbReference>
<dbReference type="OrthoDB" id="689350at2759"/>
<comment type="caution">
    <text evidence="2">The sequence shown here is derived from an EMBL/GenBank/DDBJ whole genome shotgun (WGS) entry which is preliminary data.</text>
</comment>
<proteinExistence type="predicted"/>
<feature type="domain" description="HMA" evidence="1">
    <location>
        <begin position="38"/>
        <end position="101"/>
    </location>
</feature>
<name>A0A9D5CQD8_9LILI</name>
<accession>A0A9D5CQD8</accession>
<dbReference type="SUPFAM" id="SSF55008">
    <property type="entry name" value="HMA, heavy metal-associated domain"/>
    <property type="match status" value="1"/>
</dbReference>
<dbReference type="InterPro" id="IPR036163">
    <property type="entry name" value="HMA_dom_sf"/>
</dbReference>
<evidence type="ECO:0000313" key="2">
    <source>
        <dbReference type="EMBL" id="KAJ0977870.1"/>
    </source>
</evidence>
<evidence type="ECO:0000259" key="1">
    <source>
        <dbReference type="PROSITE" id="PS50846"/>
    </source>
</evidence>
<protein>
    <recommendedName>
        <fullName evidence="1">HMA domain-containing protein</fullName>
    </recommendedName>
</protein>
<dbReference type="PANTHER" id="PTHR46119">
    <property type="entry name" value="OS08G0405700 PROTEIN"/>
    <property type="match status" value="1"/>
</dbReference>
<evidence type="ECO:0000313" key="3">
    <source>
        <dbReference type="Proteomes" id="UP001085076"/>
    </source>
</evidence>
<gene>
    <name evidence="2" type="ORF">J5N97_013344</name>
</gene>
<dbReference type="PROSITE" id="PS50846">
    <property type="entry name" value="HMA_2"/>
    <property type="match status" value="1"/>
</dbReference>
<reference evidence="2" key="1">
    <citation type="submission" date="2021-03" db="EMBL/GenBank/DDBJ databases">
        <authorList>
            <person name="Li Z."/>
            <person name="Yang C."/>
        </authorList>
    </citation>
    <scope>NUCLEOTIDE SEQUENCE</scope>
    <source>
        <strain evidence="2">Dzin_1.0</strain>
        <tissue evidence="2">Leaf</tissue>
    </source>
</reference>
<keyword evidence="3" id="KW-1185">Reference proteome</keyword>